<dbReference type="Proteomes" id="UP000324479">
    <property type="component" value="Unassembled WGS sequence"/>
</dbReference>
<evidence type="ECO:0000256" key="3">
    <source>
        <dbReference type="SAM" id="Phobius"/>
    </source>
</evidence>
<feature type="transmembrane region" description="Helical" evidence="3">
    <location>
        <begin position="95"/>
        <end position="113"/>
    </location>
</feature>
<keyword evidence="2" id="KW-1015">Disulfide bond</keyword>
<evidence type="ECO:0000313" key="6">
    <source>
        <dbReference type="Proteomes" id="UP000324479"/>
    </source>
</evidence>
<keyword evidence="3" id="KW-0472">Membrane</keyword>
<dbReference type="SUPFAM" id="SSF49899">
    <property type="entry name" value="Concanavalin A-like lectins/glucanases"/>
    <property type="match status" value="1"/>
</dbReference>
<dbReference type="Pfam" id="PF13385">
    <property type="entry name" value="Laminin_G_3"/>
    <property type="match status" value="1"/>
</dbReference>
<keyword evidence="3" id="KW-1133">Transmembrane helix</keyword>
<gene>
    <name evidence="5" type="ORF">FYK55_14325</name>
</gene>
<protein>
    <submittedName>
        <fullName evidence="5">Iron dicitrate transport regulator FecR</fullName>
    </submittedName>
</protein>
<dbReference type="Pfam" id="PF04773">
    <property type="entry name" value="FecR"/>
    <property type="match status" value="1"/>
</dbReference>
<accession>A0A5M6D8R1</accession>
<comment type="caution">
    <text evidence="5">The sequence shown here is derived from an EMBL/GenBank/DDBJ whole genome shotgun (WGS) entry which is preliminary data.</text>
</comment>
<dbReference type="InterPro" id="IPR006558">
    <property type="entry name" value="LamG-like"/>
</dbReference>
<name>A0A5M6D8R1_9BACT</name>
<evidence type="ECO:0000259" key="4">
    <source>
        <dbReference type="SMART" id="SM00560"/>
    </source>
</evidence>
<dbReference type="RefSeq" id="WP_150077119.1">
    <property type="nucleotide sequence ID" value="NZ_VWOX01000007.1"/>
</dbReference>
<sequence length="513" mass="55442">MSESTDLRSLFADYASGEITAEQLQVLEAALRQDALLRRDFIEYLNVDSALGELAALPESEVVRIECEAAVAAAAESNSGEKTLDRPSRRVSARLAFMAAAAALLLAATLWIGNLTNRPIEPVATLVADVDALLLREGNAWNDHQLPVGKYELNQGLLHLRFAGGVTVYLEAPAQFEPLSGQRLLLRSGRLSANVPPEGVGFTVETPEAEVIDFGTEFSVDVSASASEVHVFEGLVRVQPRSRGDIAAANAVDLRASQAVKIEERAATPVEIELAADRFIRTFDESRRRYARTIKRLAPVAFYQMAIRDQGLTCIPPEYSGVVLTGDGNRPPHARGVFSGGSLRVLADSTGRGGRAESPPPLRTGAFTLVAFVYLESRAKNATVATDIRRDQGSFTLALNQSGFVQATVRDAEGDLRSVASESLLPLRTWCHISMTVDGDQLRLYNDGRLVAASSSAPLAGHDAKSLWFGTDPDGLHLWDGRIDEVALFDKALSDVQITDLYQAALEEIGESE</sequence>
<dbReference type="Gene3D" id="2.60.120.200">
    <property type="match status" value="1"/>
</dbReference>
<dbReference type="Gene3D" id="2.60.120.1440">
    <property type="match status" value="1"/>
</dbReference>
<proteinExistence type="predicted"/>
<dbReference type="SMART" id="SM00560">
    <property type="entry name" value="LamGL"/>
    <property type="match status" value="1"/>
</dbReference>
<dbReference type="InterPro" id="IPR006860">
    <property type="entry name" value="FecR"/>
</dbReference>
<dbReference type="PANTHER" id="PTHR30273">
    <property type="entry name" value="PERIPLASMIC SIGNAL SENSOR AND SIGMA FACTOR ACTIVATOR FECR-RELATED"/>
    <property type="match status" value="1"/>
</dbReference>
<feature type="domain" description="LamG-like jellyroll fold" evidence="4">
    <location>
        <begin position="365"/>
        <end position="496"/>
    </location>
</feature>
<evidence type="ECO:0000256" key="1">
    <source>
        <dbReference type="ARBA" id="ARBA00022729"/>
    </source>
</evidence>
<evidence type="ECO:0000313" key="5">
    <source>
        <dbReference type="EMBL" id="KAA5542702.1"/>
    </source>
</evidence>
<dbReference type="GO" id="GO:0016989">
    <property type="term" value="F:sigma factor antagonist activity"/>
    <property type="evidence" value="ECO:0007669"/>
    <property type="project" value="TreeGrafter"/>
</dbReference>
<dbReference type="EMBL" id="VWOX01000007">
    <property type="protein sequence ID" value="KAA5542702.1"/>
    <property type="molecule type" value="Genomic_DNA"/>
</dbReference>
<evidence type="ECO:0000256" key="2">
    <source>
        <dbReference type="ARBA" id="ARBA00023157"/>
    </source>
</evidence>
<keyword evidence="3" id="KW-0812">Transmembrane</keyword>
<dbReference type="InterPro" id="IPR013320">
    <property type="entry name" value="ConA-like_dom_sf"/>
</dbReference>
<dbReference type="InterPro" id="IPR012373">
    <property type="entry name" value="Ferrdict_sens_TM"/>
</dbReference>
<dbReference type="AlphaFoldDB" id="A0A5M6D8R1"/>
<keyword evidence="6" id="KW-1185">Reference proteome</keyword>
<organism evidence="5 6">
    <name type="scientific">Roseiconus nitratireducens</name>
    <dbReference type="NCBI Taxonomy" id="2605748"/>
    <lineage>
        <taxon>Bacteria</taxon>
        <taxon>Pseudomonadati</taxon>
        <taxon>Planctomycetota</taxon>
        <taxon>Planctomycetia</taxon>
        <taxon>Pirellulales</taxon>
        <taxon>Pirellulaceae</taxon>
        <taxon>Roseiconus</taxon>
    </lineage>
</organism>
<keyword evidence="1" id="KW-0732">Signal</keyword>
<dbReference type="PANTHER" id="PTHR30273:SF2">
    <property type="entry name" value="PROTEIN FECR"/>
    <property type="match status" value="1"/>
</dbReference>
<reference evidence="5 6" key="1">
    <citation type="submission" date="2019-08" db="EMBL/GenBank/DDBJ databases">
        <authorList>
            <person name="Dhanesh K."/>
            <person name="Kumar G."/>
            <person name="Sasikala C."/>
            <person name="Venkata Ramana C."/>
        </authorList>
    </citation>
    <scope>NUCLEOTIDE SEQUENCE [LARGE SCALE GENOMIC DNA]</scope>
    <source>
        <strain evidence="5 6">JC645</strain>
    </source>
</reference>